<gene>
    <name evidence="1" type="ORF">C7B43_13865</name>
</gene>
<organism evidence="1 2">
    <name type="scientific">Sulfobacillus benefaciens</name>
    <dbReference type="NCBI Taxonomy" id="453960"/>
    <lineage>
        <taxon>Bacteria</taxon>
        <taxon>Bacillati</taxon>
        <taxon>Bacillota</taxon>
        <taxon>Clostridia</taxon>
        <taxon>Eubacteriales</taxon>
        <taxon>Clostridiales Family XVII. Incertae Sedis</taxon>
        <taxon>Sulfobacillus</taxon>
    </lineage>
</organism>
<dbReference type="Proteomes" id="UP000242699">
    <property type="component" value="Unassembled WGS sequence"/>
</dbReference>
<accession>A0A2T2WW21</accession>
<reference evidence="1 2" key="1">
    <citation type="journal article" date="2014" name="BMC Genomics">
        <title>Comparison of environmental and isolate Sulfobacillus genomes reveals diverse carbon, sulfur, nitrogen, and hydrogen metabolisms.</title>
        <authorList>
            <person name="Justice N.B."/>
            <person name="Norman A."/>
            <person name="Brown C.T."/>
            <person name="Singh A."/>
            <person name="Thomas B.C."/>
            <person name="Banfield J.F."/>
        </authorList>
    </citation>
    <scope>NUCLEOTIDE SEQUENCE [LARGE SCALE GENOMIC DNA]</scope>
    <source>
        <strain evidence="1">AMDSBA1</strain>
    </source>
</reference>
<dbReference type="AlphaFoldDB" id="A0A2T2WW21"/>
<sequence>MQLLAQFSPNMPTIQRRFWADLEQTEEWLQNLNKDVTERTLFLRGKTLAQLEPWLPWLRSPVEMEGWLDPMEVQLTWRYLLEFLVDSGPDSIMIPCGGEAAVQWSSDKITVRAPHHSWLWSHVIDSWDPAAWPVEERVEWWEHGRLQQAARTHWGLFEQWQYPYGMEEWRIHVNRNFRAALRVWWQQLAKRLGSRTLKVSWRKESPDNPDRLLGLPVRTAFVGIQISGNEPEFWPAVLRWPEPRHLRAVMHWFSPAWNAWWATRVSLKRWKQGTRLEAQYTLSKRPLTKNAVRIIRQEMHHFPIFHLQPVMMADTVHIHHGWSALVERAEASQWKEQVTNHLNTYSWPRPQSMRIPRRIRLSSSWTVDRLSSHRGMWTIKHQTLPLTLQIYWPRRNHAGNLTVTFQNQVTASLYDLDPRSEIDRFSLNRRYWAAIVVYRILPMLEQLVLNPERS</sequence>
<evidence type="ECO:0000313" key="1">
    <source>
        <dbReference type="EMBL" id="PSR26425.1"/>
    </source>
</evidence>
<proteinExistence type="predicted"/>
<name>A0A2T2WW21_9FIRM</name>
<comment type="caution">
    <text evidence="1">The sequence shown here is derived from an EMBL/GenBank/DDBJ whole genome shotgun (WGS) entry which is preliminary data.</text>
</comment>
<protein>
    <submittedName>
        <fullName evidence="1">Uncharacterized protein</fullName>
    </submittedName>
</protein>
<evidence type="ECO:0000313" key="2">
    <source>
        <dbReference type="Proteomes" id="UP000242699"/>
    </source>
</evidence>
<dbReference type="EMBL" id="PXYT01000036">
    <property type="protein sequence ID" value="PSR26425.1"/>
    <property type="molecule type" value="Genomic_DNA"/>
</dbReference>